<name>A0A1S1X0H7_9NEIS</name>
<organism evidence="1 2">
    <name type="scientific">Chromobacterium sphagni</name>
    <dbReference type="NCBI Taxonomy" id="1903179"/>
    <lineage>
        <taxon>Bacteria</taxon>
        <taxon>Pseudomonadati</taxon>
        <taxon>Pseudomonadota</taxon>
        <taxon>Betaproteobacteria</taxon>
        <taxon>Neisseriales</taxon>
        <taxon>Chromobacteriaceae</taxon>
        <taxon>Chromobacterium</taxon>
    </lineage>
</organism>
<gene>
    <name evidence="1" type="ORF">BI347_05510</name>
</gene>
<evidence type="ECO:0000313" key="2">
    <source>
        <dbReference type="Proteomes" id="UP000180088"/>
    </source>
</evidence>
<dbReference type="Proteomes" id="UP000180088">
    <property type="component" value="Unassembled WGS sequence"/>
</dbReference>
<evidence type="ECO:0000313" key="1">
    <source>
        <dbReference type="EMBL" id="OHX13031.1"/>
    </source>
</evidence>
<comment type="caution">
    <text evidence="1">The sequence shown here is derived from an EMBL/GenBank/DDBJ whole genome shotgun (WGS) entry which is preliminary data.</text>
</comment>
<dbReference type="InterPro" id="IPR016755">
    <property type="entry name" value="UCP019302"/>
</dbReference>
<sequence>MTMATFQEQLSTLPATDDIAAIVLLNPAGEAVHRLENQPGTAGSLRVYHALVKRHGHIDRKAAREGLELFAEHTAAARAAPGSHPNIDRLLAIAEDNAPGLRARVVLASES</sequence>
<reference evidence="1 2" key="1">
    <citation type="submission" date="2016-09" db="EMBL/GenBank/DDBJ databases">
        <title>Chromobacterium muskegensis sp. nov., an insecticidal bacterium isolated from Sphagnum bogs.</title>
        <authorList>
            <person name="Sparks M.E."/>
            <person name="Blackburn M.B."/>
            <person name="Gundersen-Rindal D.E."/>
            <person name="Mitchell A."/>
            <person name="Farrar R."/>
            <person name="Kuhar D."/>
        </authorList>
    </citation>
    <scope>NUCLEOTIDE SEQUENCE [LARGE SCALE GENOMIC DNA]</scope>
    <source>
        <strain evidence="1 2">37-2</strain>
    </source>
</reference>
<dbReference type="STRING" id="1903179.BI347_05510"/>
<dbReference type="AlphaFoldDB" id="A0A1S1X0H7"/>
<evidence type="ECO:0008006" key="3">
    <source>
        <dbReference type="Google" id="ProtNLM"/>
    </source>
</evidence>
<proteinExistence type="predicted"/>
<dbReference type="Pfam" id="PF10084">
    <property type="entry name" value="DUF2322"/>
    <property type="match status" value="1"/>
</dbReference>
<dbReference type="PIRSF" id="PIRSF019302">
    <property type="entry name" value="UCP019302"/>
    <property type="match status" value="1"/>
</dbReference>
<dbReference type="EMBL" id="MKCS01000001">
    <property type="protein sequence ID" value="OHX13031.1"/>
    <property type="molecule type" value="Genomic_DNA"/>
</dbReference>
<accession>A0A1S1X0H7</accession>
<protein>
    <recommendedName>
        <fullName evidence="3">DUF2322 domain-containing protein</fullName>
    </recommendedName>
</protein>